<evidence type="ECO:0000256" key="2">
    <source>
        <dbReference type="SAM" id="Phobius"/>
    </source>
</evidence>
<evidence type="ECO:0000313" key="4">
    <source>
        <dbReference type="Proteomes" id="UP000320762"/>
    </source>
</evidence>
<dbReference type="OrthoDB" id="10556650at2759"/>
<keyword evidence="2" id="KW-1133">Transmembrane helix</keyword>
<evidence type="ECO:0000256" key="1">
    <source>
        <dbReference type="SAM" id="MobiDB-lite"/>
    </source>
</evidence>
<sequence>MPIITPTILIRYPIGSRSRLARHLHHGIRDGQGLDIIHHLRTLQPRHRQLVQDTRAHLVYYILHSSPSALGRPGLHRAFSPRSGERGALRGTTDRPTTYRLARHQLRHRLSPSERVQHRHLLSHHPIPTIYRRFPCIALLLFSLAIPLFGIPFPLSRHLGCIKGKADCTLGYYSPSAKTRRRDLGLTRAIWVILCIICGRPVAIAIVVSCVSTARRYTARVTMHPPSALSSRALRIYHACSRPRYVVATVTPLSSPPAIARASAPASDRPSQARHLPTIIDHPRRPPPPGIHPSSAATCTHLRHCSWLWNSISTISRLHT</sequence>
<comment type="caution">
    <text evidence="3">The sequence shown here is derived from an EMBL/GenBank/DDBJ whole genome shotgun (WGS) entry which is preliminary data.</text>
</comment>
<feature type="transmembrane region" description="Helical" evidence="2">
    <location>
        <begin position="134"/>
        <end position="155"/>
    </location>
</feature>
<accession>A0A550CFI0</accession>
<dbReference type="Proteomes" id="UP000320762">
    <property type="component" value="Unassembled WGS sequence"/>
</dbReference>
<keyword evidence="4" id="KW-1185">Reference proteome</keyword>
<keyword evidence="2" id="KW-0472">Membrane</keyword>
<organism evidence="3 4">
    <name type="scientific">Schizophyllum amplum</name>
    <dbReference type="NCBI Taxonomy" id="97359"/>
    <lineage>
        <taxon>Eukaryota</taxon>
        <taxon>Fungi</taxon>
        <taxon>Dikarya</taxon>
        <taxon>Basidiomycota</taxon>
        <taxon>Agaricomycotina</taxon>
        <taxon>Agaricomycetes</taxon>
        <taxon>Agaricomycetidae</taxon>
        <taxon>Agaricales</taxon>
        <taxon>Schizophyllaceae</taxon>
        <taxon>Schizophyllum</taxon>
    </lineage>
</organism>
<feature type="transmembrane region" description="Helical" evidence="2">
    <location>
        <begin position="189"/>
        <end position="214"/>
    </location>
</feature>
<evidence type="ECO:0000313" key="3">
    <source>
        <dbReference type="EMBL" id="TRM63436.1"/>
    </source>
</evidence>
<protein>
    <submittedName>
        <fullName evidence="3">Uncharacterized protein</fullName>
    </submittedName>
</protein>
<reference evidence="3 4" key="1">
    <citation type="journal article" date="2019" name="New Phytol.">
        <title>Comparative genomics reveals unique wood-decay strategies and fruiting body development in the Schizophyllaceae.</title>
        <authorList>
            <person name="Almasi E."/>
            <person name="Sahu N."/>
            <person name="Krizsan K."/>
            <person name="Balint B."/>
            <person name="Kovacs G.M."/>
            <person name="Kiss B."/>
            <person name="Cseklye J."/>
            <person name="Drula E."/>
            <person name="Henrissat B."/>
            <person name="Nagy I."/>
            <person name="Chovatia M."/>
            <person name="Adam C."/>
            <person name="LaButti K."/>
            <person name="Lipzen A."/>
            <person name="Riley R."/>
            <person name="Grigoriev I.V."/>
            <person name="Nagy L.G."/>
        </authorList>
    </citation>
    <scope>NUCLEOTIDE SEQUENCE [LARGE SCALE GENOMIC DNA]</scope>
    <source>
        <strain evidence="3 4">NL-1724</strain>
    </source>
</reference>
<proteinExistence type="predicted"/>
<dbReference type="AlphaFoldDB" id="A0A550CFI0"/>
<dbReference type="EMBL" id="VDMD01000009">
    <property type="protein sequence ID" value="TRM63436.1"/>
    <property type="molecule type" value="Genomic_DNA"/>
</dbReference>
<gene>
    <name evidence="3" type="ORF">BD626DRAFT_271848</name>
</gene>
<feature type="region of interest" description="Disordered" evidence="1">
    <location>
        <begin position="74"/>
        <end position="93"/>
    </location>
</feature>
<name>A0A550CFI0_9AGAR</name>
<keyword evidence="2" id="KW-0812">Transmembrane</keyword>